<dbReference type="Proteomes" id="UP000676310">
    <property type="component" value="Unassembled WGS sequence"/>
</dbReference>
<reference evidence="2" key="1">
    <citation type="submission" date="2021-05" db="EMBL/GenBank/DDBJ databases">
        <authorList>
            <person name="Stam R."/>
        </authorList>
    </citation>
    <scope>NUCLEOTIDE SEQUENCE</scope>
    <source>
        <strain evidence="2">CS162</strain>
    </source>
</reference>
<sequence>MRYSTIISVVVAYAPAALAQSSSATITSMVPMMSPSAPPVTMAWNNEPSSTDKAALTSKASSMNSAMQSAISSASMSMGMGMESGMTMSDGMVMATGSAQAAMGNFTGSAGRIEVGGGVAMMAALLAML</sequence>
<keyword evidence="3" id="KW-1185">Reference proteome</keyword>
<feature type="chain" id="PRO_5035157764" evidence="1">
    <location>
        <begin position="20"/>
        <end position="129"/>
    </location>
</feature>
<dbReference type="AlphaFoldDB" id="A0A8J2HW72"/>
<protein>
    <submittedName>
        <fullName evidence="2">Uncharacterized protein</fullName>
    </submittedName>
</protein>
<feature type="signal peptide" evidence="1">
    <location>
        <begin position="1"/>
        <end position="19"/>
    </location>
</feature>
<comment type="caution">
    <text evidence="2">The sequence shown here is derived from an EMBL/GenBank/DDBJ whole genome shotgun (WGS) entry which is preliminary data.</text>
</comment>
<dbReference type="GeneID" id="67014499"/>
<evidence type="ECO:0000313" key="3">
    <source>
        <dbReference type="Proteomes" id="UP000676310"/>
    </source>
</evidence>
<evidence type="ECO:0000313" key="2">
    <source>
        <dbReference type="EMBL" id="CAG5152997.1"/>
    </source>
</evidence>
<name>A0A8J2HW72_9PLEO</name>
<evidence type="ECO:0000256" key="1">
    <source>
        <dbReference type="SAM" id="SignalP"/>
    </source>
</evidence>
<accession>A0A8J2HW72</accession>
<dbReference type="RefSeq" id="XP_043166534.1">
    <property type="nucleotide sequence ID" value="XM_043310599.1"/>
</dbReference>
<proteinExistence type="predicted"/>
<gene>
    <name evidence="2" type="ORF">ALTATR162_LOCUS2993</name>
</gene>
<keyword evidence="1" id="KW-0732">Signal</keyword>
<dbReference type="EMBL" id="CAJRGZ010000016">
    <property type="protein sequence ID" value="CAG5152997.1"/>
    <property type="molecule type" value="Genomic_DNA"/>
</dbReference>
<organism evidence="2 3">
    <name type="scientific">Alternaria atra</name>
    <dbReference type="NCBI Taxonomy" id="119953"/>
    <lineage>
        <taxon>Eukaryota</taxon>
        <taxon>Fungi</taxon>
        <taxon>Dikarya</taxon>
        <taxon>Ascomycota</taxon>
        <taxon>Pezizomycotina</taxon>
        <taxon>Dothideomycetes</taxon>
        <taxon>Pleosporomycetidae</taxon>
        <taxon>Pleosporales</taxon>
        <taxon>Pleosporineae</taxon>
        <taxon>Pleosporaceae</taxon>
        <taxon>Alternaria</taxon>
        <taxon>Alternaria sect. Ulocladioides</taxon>
    </lineage>
</organism>